<proteinExistence type="predicted"/>
<keyword evidence="4" id="KW-1185">Reference proteome</keyword>
<feature type="compositionally biased region" description="Polar residues" evidence="1">
    <location>
        <begin position="260"/>
        <end position="269"/>
    </location>
</feature>
<feature type="transmembrane region" description="Helical" evidence="2">
    <location>
        <begin position="15"/>
        <end position="33"/>
    </location>
</feature>
<dbReference type="HOGENOM" id="CLU_019067_0_0_1"/>
<accession>Q6CLP7</accession>
<feature type="region of interest" description="Disordered" evidence="1">
    <location>
        <begin position="348"/>
        <end position="383"/>
    </location>
</feature>
<feature type="compositionally biased region" description="Polar residues" evidence="1">
    <location>
        <begin position="563"/>
        <end position="572"/>
    </location>
</feature>
<gene>
    <name evidence="3" type="ORF">KLLA0_F01386g</name>
</gene>
<dbReference type="Proteomes" id="UP000000598">
    <property type="component" value="Chromosome F"/>
</dbReference>
<protein>
    <submittedName>
        <fullName evidence="3">KLLA0F01386p</fullName>
    </submittedName>
</protein>
<dbReference type="KEGG" id="kla:KLLA0_F01386g"/>
<reference evidence="3 4" key="1">
    <citation type="journal article" date="2004" name="Nature">
        <title>Genome evolution in yeasts.</title>
        <authorList>
            <consortium name="Genolevures"/>
            <person name="Dujon B."/>
            <person name="Sherman D."/>
            <person name="Fischer G."/>
            <person name="Durrens P."/>
            <person name="Casaregola S."/>
            <person name="Lafontaine I."/>
            <person name="de Montigny J."/>
            <person name="Marck C."/>
            <person name="Neuveglise C."/>
            <person name="Talla E."/>
            <person name="Goffard N."/>
            <person name="Frangeul L."/>
            <person name="Aigle M."/>
            <person name="Anthouard V."/>
            <person name="Babour A."/>
            <person name="Barbe V."/>
            <person name="Barnay S."/>
            <person name="Blanchin S."/>
            <person name="Beckerich J.M."/>
            <person name="Beyne E."/>
            <person name="Bleykasten C."/>
            <person name="Boisrame A."/>
            <person name="Boyer J."/>
            <person name="Cattolico L."/>
            <person name="Confanioleri F."/>
            <person name="de Daruvar A."/>
            <person name="Despons L."/>
            <person name="Fabre E."/>
            <person name="Fairhead C."/>
            <person name="Ferry-Dumazet H."/>
            <person name="Groppi A."/>
            <person name="Hantraye F."/>
            <person name="Hennequin C."/>
            <person name="Jauniaux N."/>
            <person name="Joyet P."/>
            <person name="Kachouri R."/>
            <person name="Kerrest A."/>
            <person name="Koszul R."/>
            <person name="Lemaire M."/>
            <person name="Lesur I."/>
            <person name="Ma L."/>
            <person name="Muller H."/>
            <person name="Nicaud J.M."/>
            <person name="Nikolski M."/>
            <person name="Oztas S."/>
            <person name="Ozier-Kalogeropoulos O."/>
            <person name="Pellenz S."/>
            <person name="Potier S."/>
            <person name="Richard G.F."/>
            <person name="Straub M.L."/>
            <person name="Suleau A."/>
            <person name="Swennene D."/>
            <person name="Tekaia F."/>
            <person name="Wesolowski-Louvel M."/>
            <person name="Westhof E."/>
            <person name="Wirth B."/>
            <person name="Zeniou-Meyer M."/>
            <person name="Zivanovic I."/>
            <person name="Bolotin-Fukuhara M."/>
            <person name="Thierry A."/>
            <person name="Bouchier C."/>
            <person name="Caudron B."/>
            <person name="Scarpelli C."/>
            <person name="Gaillardin C."/>
            <person name="Weissenbach J."/>
            <person name="Wincker P."/>
            <person name="Souciet J.L."/>
        </authorList>
    </citation>
    <scope>NUCLEOTIDE SEQUENCE [LARGE SCALE GENOMIC DNA]</scope>
    <source>
        <strain evidence="4">ATCC 8585 / CBS 2359 / DSM 70799 / NBRC 1267 / NRRL Y-1140 / WM37</strain>
    </source>
</reference>
<keyword evidence="2" id="KW-0472">Membrane</keyword>
<dbReference type="AlphaFoldDB" id="Q6CLP7"/>
<dbReference type="eggNOG" id="ENOG502RMJZ">
    <property type="taxonomic scope" value="Eukaryota"/>
</dbReference>
<evidence type="ECO:0000313" key="3">
    <source>
        <dbReference type="EMBL" id="CAG97849.1"/>
    </source>
</evidence>
<keyword evidence="2" id="KW-1133">Transmembrane helix</keyword>
<dbReference type="InParanoid" id="Q6CLP7"/>
<name>Q6CLP7_KLULA</name>
<dbReference type="FunCoup" id="Q6CLP7">
    <property type="interactions" value="34"/>
</dbReference>
<feature type="transmembrane region" description="Helical" evidence="2">
    <location>
        <begin position="71"/>
        <end position="91"/>
    </location>
</feature>
<feature type="region of interest" description="Disordered" evidence="1">
    <location>
        <begin position="563"/>
        <end position="597"/>
    </location>
</feature>
<evidence type="ECO:0000256" key="2">
    <source>
        <dbReference type="SAM" id="Phobius"/>
    </source>
</evidence>
<feature type="region of interest" description="Disordered" evidence="1">
    <location>
        <begin position="250"/>
        <end position="270"/>
    </location>
</feature>
<dbReference type="OMA" id="HDSHTID"/>
<feature type="transmembrane region" description="Helical" evidence="2">
    <location>
        <begin position="40"/>
        <end position="59"/>
    </location>
</feature>
<sequence length="733" mass="82361">MVSYLRECIVLTGSLLNMATGSLSIAMICLRSYWKEMSSIIIIACSSMLCGICQLMQLGLRYRLLKTLNTLITITILVTFGASVSHCYYLLHNFKIEELNIPLMRAHLGVLLAAMLLGGMQLNIIMLEPVPKQNVTDVEKEAPTTYAKGDIKVCNQTRERFVSLKASAQTLTPELEIAIEKNWMNEYPTNYSGSDATSTPSVIKHKLPYQSVVDASNHTLKSKLKNSSFTAISPTSKKQVFEKIQRKFSIKSPTDKDKQSPSNPRTPESISYLETEIDAKYVTRLSTIPDVSKSYLNILKQTNEVNSARSVCLYDSDDIDGNLLKMEKDAINLYNSVLLPSILHNPKALEPTVNSSPPGNEVVKYNDMRDSAPSNQNEEESDDVLEQLLENDLQIQPEHAVYSTQNSVSQPALNTDIGNSTITIDYWNKNKDMLLNREKDHTQPADQLYPAFDIDTSFSFPLKKTTFPQGHEMYDGDDEVMSFVDRAIHPHETGLMEEGLKQNTSPIVPALYSHIEHSPTKSISSIVTAIRTPIKFNSGAFSTQDGRDDSQISLYLSNNNSRQLSSVQSSPTRLKKRLSQRLSRTNLRNDEESHGNMHFHSKSLTLTSFHQHQHSNSNSVNNIDLSYVHSLQQKHSPQKSISTLNARRRSSIYQPVNDFRVSTTNLPKADCPIDDLQAPSDLESFDIKEEDGNFGSSLSFHAETEYSGMDTGLSEYDREKLSILLNRQQIHNK</sequence>
<keyword evidence="2" id="KW-0812">Transmembrane</keyword>
<dbReference type="PaxDb" id="284590-Q6CLP7"/>
<organism evidence="3 4">
    <name type="scientific">Kluyveromyces lactis (strain ATCC 8585 / CBS 2359 / DSM 70799 / NBRC 1267 / NRRL Y-1140 / WM37)</name>
    <name type="common">Yeast</name>
    <name type="synonym">Candida sphaerica</name>
    <dbReference type="NCBI Taxonomy" id="284590"/>
    <lineage>
        <taxon>Eukaryota</taxon>
        <taxon>Fungi</taxon>
        <taxon>Dikarya</taxon>
        <taxon>Ascomycota</taxon>
        <taxon>Saccharomycotina</taxon>
        <taxon>Saccharomycetes</taxon>
        <taxon>Saccharomycetales</taxon>
        <taxon>Saccharomycetaceae</taxon>
        <taxon>Kluyveromyces</taxon>
    </lineage>
</organism>
<dbReference type="EMBL" id="CR382126">
    <property type="protein sequence ID" value="CAG97849.1"/>
    <property type="molecule type" value="Genomic_DNA"/>
</dbReference>
<evidence type="ECO:0000313" key="4">
    <source>
        <dbReference type="Proteomes" id="UP000000598"/>
    </source>
</evidence>
<evidence type="ECO:0000256" key="1">
    <source>
        <dbReference type="SAM" id="MobiDB-lite"/>
    </source>
</evidence>
<feature type="transmembrane region" description="Helical" evidence="2">
    <location>
        <begin position="103"/>
        <end position="126"/>
    </location>
</feature>